<keyword evidence="5" id="KW-1185">Reference proteome</keyword>
<evidence type="ECO:0000313" key="3">
    <source>
        <dbReference type="EMBL" id="KAK9123278.1"/>
    </source>
</evidence>
<sequence length="59" mass="6772">MIANEVINFRGKSVHGSQLIRWTSYVACPSTINASGYFYKMKANMELKWVVANSRFLEL</sequence>
<dbReference type="EMBL" id="JBBNAE010000005">
    <property type="protein sequence ID" value="KAK9123278.1"/>
    <property type="molecule type" value="Genomic_DNA"/>
</dbReference>
<comment type="caution">
    <text evidence="2">The sequence shown here is derived from an EMBL/GenBank/DDBJ whole genome shotgun (WGS) entry which is preliminary data.</text>
</comment>
<dbReference type="EMBL" id="JBBNAE010000003">
    <property type="protein sequence ID" value="KAK9137086.1"/>
    <property type="molecule type" value="Genomic_DNA"/>
</dbReference>
<gene>
    <name evidence="4" type="ORF">Sjap_007680</name>
    <name evidence="3" type="ORF">Sjap_012880</name>
    <name evidence="2" type="ORF">Sjap_019614</name>
    <name evidence="1" type="ORF">Sjap_023400</name>
</gene>
<proteinExistence type="predicted"/>
<evidence type="ECO:0000313" key="4">
    <source>
        <dbReference type="EMBL" id="KAK9137086.1"/>
    </source>
</evidence>
<accession>A0AAP0HZN9</accession>
<protein>
    <submittedName>
        <fullName evidence="2">Uncharacterized protein</fullName>
    </submittedName>
</protein>
<dbReference type="Proteomes" id="UP001417504">
    <property type="component" value="Unassembled WGS sequence"/>
</dbReference>
<organism evidence="2 5">
    <name type="scientific">Stephania japonica</name>
    <dbReference type="NCBI Taxonomy" id="461633"/>
    <lineage>
        <taxon>Eukaryota</taxon>
        <taxon>Viridiplantae</taxon>
        <taxon>Streptophyta</taxon>
        <taxon>Embryophyta</taxon>
        <taxon>Tracheophyta</taxon>
        <taxon>Spermatophyta</taxon>
        <taxon>Magnoliopsida</taxon>
        <taxon>Ranunculales</taxon>
        <taxon>Menispermaceae</taxon>
        <taxon>Menispermoideae</taxon>
        <taxon>Cissampelideae</taxon>
        <taxon>Stephania</taxon>
    </lineage>
</organism>
<evidence type="ECO:0000313" key="2">
    <source>
        <dbReference type="EMBL" id="KAK9102360.1"/>
    </source>
</evidence>
<reference evidence="2 5" key="1">
    <citation type="submission" date="2024-01" db="EMBL/GenBank/DDBJ databases">
        <title>Genome assemblies of Stephania.</title>
        <authorList>
            <person name="Yang L."/>
        </authorList>
    </citation>
    <scope>NUCLEOTIDE SEQUENCE [LARGE SCALE GENOMIC DNA]</scope>
    <source>
        <strain evidence="2">QJT</strain>
        <tissue evidence="2">Leaf</tissue>
    </source>
</reference>
<evidence type="ECO:0000313" key="1">
    <source>
        <dbReference type="EMBL" id="KAK9090223.1"/>
    </source>
</evidence>
<name>A0AAP0HZN9_9MAGN</name>
<dbReference type="EMBL" id="JBBNAE010000010">
    <property type="protein sequence ID" value="KAK9090223.1"/>
    <property type="molecule type" value="Genomic_DNA"/>
</dbReference>
<dbReference type="EMBL" id="JBBNAE010000008">
    <property type="protein sequence ID" value="KAK9102360.1"/>
    <property type="molecule type" value="Genomic_DNA"/>
</dbReference>
<evidence type="ECO:0000313" key="5">
    <source>
        <dbReference type="Proteomes" id="UP001417504"/>
    </source>
</evidence>
<dbReference type="AlphaFoldDB" id="A0AAP0HZN9"/>